<evidence type="ECO:0000313" key="1">
    <source>
        <dbReference type="EMBL" id="KAH0453602.1"/>
    </source>
</evidence>
<gene>
    <name evidence="1" type="ORF">IEQ34_017926</name>
</gene>
<name>A0AAV7GDG9_DENCH</name>
<dbReference type="Proteomes" id="UP000775213">
    <property type="component" value="Unassembled WGS sequence"/>
</dbReference>
<organism evidence="1 2">
    <name type="scientific">Dendrobium chrysotoxum</name>
    <name type="common">Orchid</name>
    <dbReference type="NCBI Taxonomy" id="161865"/>
    <lineage>
        <taxon>Eukaryota</taxon>
        <taxon>Viridiplantae</taxon>
        <taxon>Streptophyta</taxon>
        <taxon>Embryophyta</taxon>
        <taxon>Tracheophyta</taxon>
        <taxon>Spermatophyta</taxon>
        <taxon>Magnoliopsida</taxon>
        <taxon>Liliopsida</taxon>
        <taxon>Asparagales</taxon>
        <taxon>Orchidaceae</taxon>
        <taxon>Epidendroideae</taxon>
        <taxon>Malaxideae</taxon>
        <taxon>Dendrobiinae</taxon>
        <taxon>Dendrobium</taxon>
    </lineage>
</organism>
<sequence length="136" mass="15514">MMVPEKSDLACSPPPGFLMVSKWLDIHTQDLSKSWVSGFLFIQNDWHLLDKWGKLKELTILLHVRAEDLLKMLNLPNVDTFHYEDQIQEALDHIFVVEVKALELECMEEGFIRGFLKGACLVQCKTGAEIEGLTPS</sequence>
<evidence type="ECO:0000313" key="2">
    <source>
        <dbReference type="Proteomes" id="UP000775213"/>
    </source>
</evidence>
<protein>
    <submittedName>
        <fullName evidence="1">Uncharacterized protein</fullName>
    </submittedName>
</protein>
<comment type="caution">
    <text evidence="1">The sequence shown here is derived from an EMBL/GenBank/DDBJ whole genome shotgun (WGS) entry which is preliminary data.</text>
</comment>
<accession>A0AAV7GDG9</accession>
<reference evidence="1 2" key="1">
    <citation type="journal article" date="2021" name="Hortic Res">
        <title>Chromosome-scale assembly of the Dendrobium chrysotoxum genome enhances the understanding of orchid evolution.</title>
        <authorList>
            <person name="Zhang Y."/>
            <person name="Zhang G.Q."/>
            <person name="Zhang D."/>
            <person name="Liu X.D."/>
            <person name="Xu X.Y."/>
            <person name="Sun W.H."/>
            <person name="Yu X."/>
            <person name="Zhu X."/>
            <person name="Wang Z.W."/>
            <person name="Zhao X."/>
            <person name="Zhong W.Y."/>
            <person name="Chen H."/>
            <person name="Yin W.L."/>
            <person name="Huang T."/>
            <person name="Niu S.C."/>
            <person name="Liu Z.J."/>
        </authorList>
    </citation>
    <scope>NUCLEOTIDE SEQUENCE [LARGE SCALE GENOMIC DNA]</scope>
    <source>
        <strain evidence="1">Lindl</strain>
    </source>
</reference>
<proteinExistence type="predicted"/>
<keyword evidence="2" id="KW-1185">Reference proteome</keyword>
<dbReference type="AlphaFoldDB" id="A0AAV7GDG9"/>
<dbReference type="EMBL" id="JAGFBR010000016">
    <property type="protein sequence ID" value="KAH0453602.1"/>
    <property type="molecule type" value="Genomic_DNA"/>
</dbReference>